<dbReference type="RefSeq" id="WP_209693138.1">
    <property type="nucleotide sequence ID" value="NZ_BAAAVU010000036.1"/>
</dbReference>
<evidence type="ECO:0000313" key="1">
    <source>
        <dbReference type="EMBL" id="MBP2350032.1"/>
    </source>
</evidence>
<gene>
    <name evidence="1" type="ORF">JOF29_001115</name>
</gene>
<protein>
    <submittedName>
        <fullName evidence="1">Uncharacterized protein</fullName>
    </submittedName>
</protein>
<dbReference type="EMBL" id="JAGINT010000001">
    <property type="protein sequence ID" value="MBP2350032.1"/>
    <property type="molecule type" value="Genomic_DNA"/>
</dbReference>
<organism evidence="1 2">
    <name type="scientific">Kribbella aluminosa</name>
    <dbReference type="NCBI Taxonomy" id="416017"/>
    <lineage>
        <taxon>Bacteria</taxon>
        <taxon>Bacillati</taxon>
        <taxon>Actinomycetota</taxon>
        <taxon>Actinomycetes</taxon>
        <taxon>Propionibacteriales</taxon>
        <taxon>Kribbellaceae</taxon>
        <taxon>Kribbella</taxon>
    </lineage>
</organism>
<dbReference type="Proteomes" id="UP000755585">
    <property type="component" value="Unassembled WGS sequence"/>
</dbReference>
<evidence type="ECO:0000313" key="2">
    <source>
        <dbReference type="Proteomes" id="UP000755585"/>
    </source>
</evidence>
<accession>A0ABS4UEG8</accession>
<name>A0ABS4UEG8_9ACTN</name>
<sequence length="84" mass="8804">MTGPGEVTYEERALQGLAVPGHVFVLTGAGWRPGWLIARAHGSGGWTGLVQYEGGRGEITEYLAADHIASPDTWVASDPAALAE</sequence>
<comment type="caution">
    <text evidence="1">The sequence shown here is derived from an EMBL/GenBank/DDBJ whole genome shotgun (WGS) entry which is preliminary data.</text>
</comment>
<proteinExistence type="predicted"/>
<keyword evidence="2" id="KW-1185">Reference proteome</keyword>
<reference evidence="1 2" key="1">
    <citation type="submission" date="2021-03" db="EMBL/GenBank/DDBJ databases">
        <title>Sequencing the genomes of 1000 actinobacteria strains.</title>
        <authorList>
            <person name="Klenk H.-P."/>
        </authorList>
    </citation>
    <scope>NUCLEOTIDE SEQUENCE [LARGE SCALE GENOMIC DNA]</scope>
    <source>
        <strain evidence="1 2">DSM 18824</strain>
    </source>
</reference>